<gene>
    <name evidence="1" type="ORF">QYM36_015187</name>
</gene>
<dbReference type="EMBL" id="JAVRJZ010000019">
    <property type="protein sequence ID" value="KAK2707404.1"/>
    <property type="molecule type" value="Genomic_DNA"/>
</dbReference>
<accession>A0AA88HBN8</accession>
<dbReference type="PANTHER" id="PTHR37984">
    <property type="entry name" value="PROTEIN CBG26694"/>
    <property type="match status" value="1"/>
</dbReference>
<dbReference type="GO" id="GO:0071897">
    <property type="term" value="P:DNA biosynthetic process"/>
    <property type="evidence" value="ECO:0007669"/>
    <property type="project" value="UniProtKB-ARBA"/>
</dbReference>
<dbReference type="Proteomes" id="UP001187531">
    <property type="component" value="Unassembled WGS sequence"/>
</dbReference>
<evidence type="ECO:0000313" key="1">
    <source>
        <dbReference type="EMBL" id="KAK2707404.1"/>
    </source>
</evidence>
<organism evidence="1 2">
    <name type="scientific">Artemia franciscana</name>
    <name type="common">Brine shrimp</name>
    <name type="synonym">Artemia sanfranciscana</name>
    <dbReference type="NCBI Taxonomy" id="6661"/>
    <lineage>
        <taxon>Eukaryota</taxon>
        <taxon>Metazoa</taxon>
        <taxon>Ecdysozoa</taxon>
        <taxon>Arthropoda</taxon>
        <taxon>Crustacea</taxon>
        <taxon>Branchiopoda</taxon>
        <taxon>Anostraca</taxon>
        <taxon>Artemiidae</taxon>
        <taxon>Artemia</taxon>
    </lineage>
</organism>
<dbReference type="InterPro" id="IPR043502">
    <property type="entry name" value="DNA/RNA_pol_sf"/>
</dbReference>
<keyword evidence="2" id="KW-1185">Reference proteome</keyword>
<name>A0AA88HBN8_ARTSF</name>
<dbReference type="PANTHER" id="PTHR37984:SF5">
    <property type="entry name" value="PROTEIN NYNRIN-LIKE"/>
    <property type="match status" value="1"/>
</dbReference>
<proteinExistence type="predicted"/>
<dbReference type="AlphaFoldDB" id="A0AA88HBN8"/>
<sequence>MIWFKAIKDINVIKLVLNIKQSPVTEYFDVFKGIWKHEIECEIHLRDNTTPAVHPARKITLALKQRLKNELERLESFNIIEKVSELTDWVNAMVMVEKKEGDIRLCIDLVDLKKVIIRPHYPFPVFQDAVAELDSAVAFSRLDARSDYWILPLST</sequence>
<comment type="caution">
    <text evidence="1">The sequence shown here is derived from an EMBL/GenBank/DDBJ whole genome shotgun (WGS) entry which is preliminary data.</text>
</comment>
<dbReference type="InterPro" id="IPR043128">
    <property type="entry name" value="Rev_trsase/Diguanyl_cyclase"/>
</dbReference>
<reference evidence="1" key="1">
    <citation type="submission" date="2023-07" db="EMBL/GenBank/DDBJ databases">
        <title>Chromosome-level genome assembly of Artemia franciscana.</title>
        <authorList>
            <person name="Jo E."/>
        </authorList>
    </citation>
    <scope>NUCLEOTIDE SEQUENCE</scope>
    <source>
        <tissue evidence="1">Whole body</tissue>
    </source>
</reference>
<evidence type="ECO:0000313" key="2">
    <source>
        <dbReference type="Proteomes" id="UP001187531"/>
    </source>
</evidence>
<protein>
    <submittedName>
        <fullName evidence="1">Uncharacterized protein</fullName>
    </submittedName>
</protein>
<dbReference type="Gene3D" id="3.10.10.10">
    <property type="entry name" value="HIV Type 1 Reverse Transcriptase, subunit A, domain 1"/>
    <property type="match status" value="1"/>
</dbReference>
<dbReference type="SUPFAM" id="SSF56672">
    <property type="entry name" value="DNA/RNA polymerases"/>
    <property type="match status" value="1"/>
</dbReference>
<dbReference type="Gene3D" id="3.30.70.270">
    <property type="match status" value="1"/>
</dbReference>
<dbReference type="InterPro" id="IPR050951">
    <property type="entry name" value="Retrovirus_Pol_polyprotein"/>
</dbReference>